<accession>A0A5D2ANH7</accession>
<gene>
    <name evidence="1" type="ORF">ES288_D11G252800v1</name>
</gene>
<evidence type="ECO:0000313" key="2">
    <source>
        <dbReference type="Proteomes" id="UP000323506"/>
    </source>
</evidence>
<keyword evidence="2" id="KW-1185">Reference proteome</keyword>
<dbReference type="GO" id="GO:0003676">
    <property type="term" value="F:nucleic acid binding"/>
    <property type="evidence" value="ECO:0007669"/>
    <property type="project" value="InterPro"/>
</dbReference>
<dbReference type="EMBL" id="CM017711">
    <property type="protein sequence ID" value="TYG46387.1"/>
    <property type="molecule type" value="Genomic_DNA"/>
</dbReference>
<dbReference type="Gene3D" id="3.30.70.330">
    <property type="match status" value="1"/>
</dbReference>
<organism evidence="1 2">
    <name type="scientific">Gossypium darwinii</name>
    <name type="common">Darwin's cotton</name>
    <name type="synonym">Gossypium barbadense var. darwinii</name>
    <dbReference type="NCBI Taxonomy" id="34276"/>
    <lineage>
        <taxon>Eukaryota</taxon>
        <taxon>Viridiplantae</taxon>
        <taxon>Streptophyta</taxon>
        <taxon>Embryophyta</taxon>
        <taxon>Tracheophyta</taxon>
        <taxon>Spermatophyta</taxon>
        <taxon>Magnoliopsida</taxon>
        <taxon>eudicotyledons</taxon>
        <taxon>Gunneridae</taxon>
        <taxon>Pentapetalae</taxon>
        <taxon>rosids</taxon>
        <taxon>malvids</taxon>
        <taxon>Malvales</taxon>
        <taxon>Malvaceae</taxon>
        <taxon>Malvoideae</taxon>
        <taxon>Gossypium</taxon>
    </lineage>
</organism>
<dbReference type="InterPro" id="IPR012677">
    <property type="entry name" value="Nucleotide-bd_a/b_plait_sf"/>
</dbReference>
<evidence type="ECO:0008006" key="3">
    <source>
        <dbReference type="Google" id="ProtNLM"/>
    </source>
</evidence>
<dbReference type="SUPFAM" id="SSF54928">
    <property type="entry name" value="RNA-binding domain, RBD"/>
    <property type="match status" value="1"/>
</dbReference>
<dbReference type="AlphaFoldDB" id="A0A5D2ANH7"/>
<sequence length="117" mass="13694">IDSPTPKIPLEISSSFFPIYFSRTISPLPRFPLFFPFYFILQTVVMRDKVTGRPRGFGFFIFSDQSVINTVLQENFTTNPPFFSESRSLLWLFCPWRLQRQLLLSHWAFFSSSPASL</sequence>
<proteinExistence type="predicted"/>
<reference evidence="1 2" key="1">
    <citation type="submission" date="2019-06" db="EMBL/GenBank/DDBJ databases">
        <title>WGS assembly of Gossypium darwinii.</title>
        <authorList>
            <person name="Chen Z.J."/>
            <person name="Sreedasyam A."/>
            <person name="Ando A."/>
            <person name="Song Q."/>
            <person name="De L."/>
            <person name="Hulse-Kemp A."/>
            <person name="Ding M."/>
            <person name="Ye W."/>
            <person name="Kirkbride R."/>
            <person name="Jenkins J."/>
            <person name="Plott C."/>
            <person name="Lovell J."/>
            <person name="Lin Y.-M."/>
            <person name="Vaughn R."/>
            <person name="Liu B."/>
            <person name="Li W."/>
            <person name="Simpson S."/>
            <person name="Scheffler B."/>
            <person name="Saski C."/>
            <person name="Grover C."/>
            <person name="Hu G."/>
            <person name="Conover J."/>
            <person name="Carlson J."/>
            <person name="Shu S."/>
            <person name="Boston L."/>
            <person name="Williams M."/>
            <person name="Peterson D."/>
            <person name="Mcgee K."/>
            <person name="Jones D."/>
            <person name="Wendel J."/>
            <person name="Stelly D."/>
            <person name="Grimwood J."/>
            <person name="Schmutz J."/>
        </authorList>
    </citation>
    <scope>NUCLEOTIDE SEQUENCE [LARGE SCALE GENOMIC DNA]</scope>
    <source>
        <strain evidence="1">1808015.09</strain>
    </source>
</reference>
<evidence type="ECO:0000313" key="1">
    <source>
        <dbReference type="EMBL" id="TYG46387.1"/>
    </source>
</evidence>
<name>A0A5D2ANH7_GOSDA</name>
<dbReference type="Proteomes" id="UP000323506">
    <property type="component" value="Chromosome D11"/>
</dbReference>
<feature type="non-terminal residue" evidence="1">
    <location>
        <position position="1"/>
    </location>
</feature>
<protein>
    <recommendedName>
        <fullName evidence="3">RRM domain-containing protein</fullName>
    </recommendedName>
</protein>
<dbReference type="InterPro" id="IPR035979">
    <property type="entry name" value="RBD_domain_sf"/>
</dbReference>